<dbReference type="Proteomes" id="UP000183223">
    <property type="component" value="Unassembled WGS sequence"/>
</dbReference>
<feature type="domain" description="Condensation" evidence="1">
    <location>
        <begin position="17"/>
        <end position="170"/>
    </location>
</feature>
<dbReference type="AlphaFoldDB" id="A0A1G5RD81"/>
<gene>
    <name evidence="2" type="ORF">SAMN02982990_03933</name>
</gene>
<dbReference type="OrthoDB" id="6297021at2"/>
<dbReference type="GeneID" id="45656054"/>
<evidence type="ECO:0000313" key="2">
    <source>
        <dbReference type="EMBL" id="SCZ72033.1"/>
    </source>
</evidence>
<name>A0A1G5RD81_PHOLU</name>
<organism evidence="2 3">
    <name type="scientific">Photorhabdus luminescens</name>
    <name type="common">Xenorhabdus luminescens</name>
    <dbReference type="NCBI Taxonomy" id="29488"/>
    <lineage>
        <taxon>Bacteria</taxon>
        <taxon>Pseudomonadati</taxon>
        <taxon>Pseudomonadota</taxon>
        <taxon>Gammaproteobacteria</taxon>
        <taxon>Enterobacterales</taxon>
        <taxon>Morganellaceae</taxon>
        <taxon>Photorhabdus</taxon>
    </lineage>
</organism>
<reference evidence="3" key="1">
    <citation type="submission" date="2016-10" db="EMBL/GenBank/DDBJ databases">
        <authorList>
            <person name="Varghese N."/>
            <person name="Submissions S."/>
        </authorList>
    </citation>
    <scope>NUCLEOTIDE SEQUENCE [LARGE SCALE GENOMIC DNA]</scope>
    <source>
        <strain evidence="3">ATCC 29999</strain>
    </source>
</reference>
<dbReference type="GO" id="GO:0003824">
    <property type="term" value="F:catalytic activity"/>
    <property type="evidence" value="ECO:0007669"/>
    <property type="project" value="InterPro"/>
</dbReference>
<evidence type="ECO:0000313" key="3">
    <source>
        <dbReference type="Proteomes" id="UP000183223"/>
    </source>
</evidence>
<accession>A0A1G5RD81</accession>
<sequence>MFFAGFYLTTAHQLQDIDFVAGMSVNGRPEMEGADLTLGLFLNHIPIKLNLDSANNWQVLARQAFDAEKEILPFRRFPYSEIQTMLGGPPFEAAFSYVHFHSRNELLEQGLVNIDEDVRDHTSLPIRIELINDLKGEGILINVTADEKRYGTGFALALAERLREKIEDIAFVSEQII</sequence>
<dbReference type="EMBL" id="FMWJ01000028">
    <property type="protein sequence ID" value="SCZ72033.1"/>
    <property type="molecule type" value="Genomic_DNA"/>
</dbReference>
<dbReference type="InterPro" id="IPR001242">
    <property type="entry name" value="Condensation_dom"/>
</dbReference>
<protein>
    <recommendedName>
        <fullName evidence="1">Condensation domain-containing protein</fullName>
    </recommendedName>
</protein>
<dbReference type="Gene3D" id="3.30.559.30">
    <property type="entry name" value="Nonribosomal peptide synthetase, condensation domain"/>
    <property type="match status" value="1"/>
</dbReference>
<evidence type="ECO:0000259" key="1">
    <source>
        <dbReference type="Pfam" id="PF00668"/>
    </source>
</evidence>
<dbReference type="RefSeq" id="WP_049583056.1">
    <property type="nucleotide sequence ID" value="NZ_CAWQXX010000031.1"/>
</dbReference>
<dbReference type="Pfam" id="PF00668">
    <property type="entry name" value="Condensation"/>
    <property type="match status" value="1"/>
</dbReference>
<proteinExistence type="predicted"/>
<dbReference type="SUPFAM" id="SSF52777">
    <property type="entry name" value="CoA-dependent acyltransferases"/>
    <property type="match status" value="1"/>
</dbReference>
<keyword evidence="3" id="KW-1185">Reference proteome</keyword>